<dbReference type="Gene3D" id="3.40.960.10">
    <property type="entry name" value="VSR Endonuclease"/>
    <property type="match status" value="1"/>
</dbReference>
<evidence type="ECO:0000259" key="1">
    <source>
        <dbReference type="Pfam" id="PF04480"/>
    </source>
</evidence>
<dbReference type="SUPFAM" id="SSF52980">
    <property type="entry name" value="Restriction endonuclease-like"/>
    <property type="match status" value="1"/>
</dbReference>
<gene>
    <name evidence="2" type="ORF">FB382_000210</name>
</gene>
<evidence type="ECO:0000313" key="2">
    <source>
        <dbReference type="EMBL" id="MBA8801919.1"/>
    </source>
</evidence>
<accession>A0A7W3IWL5</accession>
<protein>
    <recommendedName>
        <fullName evidence="1">DUF559 domain-containing protein</fullName>
    </recommendedName>
</protein>
<evidence type="ECO:0000313" key="3">
    <source>
        <dbReference type="Proteomes" id="UP000580910"/>
    </source>
</evidence>
<feature type="domain" description="DUF559" evidence="1">
    <location>
        <begin position="187"/>
        <end position="245"/>
    </location>
</feature>
<organism evidence="2 3">
    <name type="scientific">Nocardioides ginsengisegetis</name>
    <dbReference type="NCBI Taxonomy" id="661491"/>
    <lineage>
        <taxon>Bacteria</taxon>
        <taxon>Bacillati</taxon>
        <taxon>Actinomycetota</taxon>
        <taxon>Actinomycetes</taxon>
        <taxon>Propionibacteriales</taxon>
        <taxon>Nocardioidaceae</taxon>
        <taxon>Nocardioides</taxon>
    </lineage>
</organism>
<proteinExistence type="predicted"/>
<dbReference type="AlphaFoldDB" id="A0A7W3IWL5"/>
<dbReference type="Pfam" id="PF04480">
    <property type="entry name" value="DUF559"/>
    <property type="match status" value="1"/>
</dbReference>
<dbReference type="InterPro" id="IPR011335">
    <property type="entry name" value="Restrct_endonuc-II-like"/>
</dbReference>
<dbReference type="InterPro" id="IPR007569">
    <property type="entry name" value="DUF559"/>
</dbReference>
<name>A0A7W3IWL5_9ACTN</name>
<comment type="caution">
    <text evidence="2">The sequence shown here is derived from an EMBL/GenBank/DDBJ whole genome shotgun (WGS) entry which is preliminary data.</text>
</comment>
<sequence>MDPVCALERLGGVATTERLLRLTTPARLRAAWLAGVVVRLRRGIYALPGAERAIAAAARLGGIVSHLSAAQLHGWEVAFSPTCPWVSVPRNREVRERRGSLVFWADLDDERGPVTSPLRTVLDCGRRLAPGPALAVADSALRHRAVDRDELEVAAAGVRGKGAAKVRWIAAHADGRAFNPFESVHPDLVDVRRRLVLEADSWEFHTGREAHDRDCRRYDELVLSGWTVLRFTWRQVMYDPDWVLACLRSLA</sequence>
<dbReference type="RefSeq" id="WP_182536042.1">
    <property type="nucleotide sequence ID" value="NZ_JACGXA010000001.1"/>
</dbReference>
<dbReference type="Proteomes" id="UP000580910">
    <property type="component" value="Unassembled WGS sequence"/>
</dbReference>
<reference evidence="2 3" key="1">
    <citation type="submission" date="2020-07" db="EMBL/GenBank/DDBJ databases">
        <title>Sequencing the genomes of 1000 actinobacteria strains.</title>
        <authorList>
            <person name="Klenk H.-P."/>
        </authorList>
    </citation>
    <scope>NUCLEOTIDE SEQUENCE [LARGE SCALE GENOMIC DNA]</scope>
    <source>
        <strain evidence="2 3">DSM 21349</strain>
    </source>
</reference>
<dbReference type="EMBL" id="JACGXA010000001">
    <property type="protein sequence ID" value="MBA8801919.1"/>
    <property type="molecule type" value="Genomic_DNA"/>
</dbReference>
<keyword evidence="3" id="KW-1185">Reference proteome</keyword>